<proteinExistence type="predicted"/>
<name>A0A101LXV1_PICGL</name>
<geneLocation type="mitochondrion" evidence="1"/>
<gene>
    <name evidence="1" type="ORF">ABT39_MTgene5510</name>
</gene>
<dbReference type="AlphaFoldDB" id="A0A101LXV1"/>
<keyword evidence="1" id="KW-0496">Mitochondrion</keyword>
<dbReference type="EMBL" id="LKAM01000007">
    <property type="protein sequence ID" value="KUM47325.1"/>
    <property type="molecule type" value="Genomic_DNA"/>
</dbReference>
<reference evidence="1" key="1">
    <citation type="journal article" date="2015" name="Genome Biol. Evol.">
        <title>Organellar Genomes of White Spruce (Picea glauca): Assembly and Annotation.</title>
        <authorList>
            <person name="Jackman S.D."/>
            <person name="Warren R.L."/>
            <person name="Gibb E.A."/>
            <person name="Vandervalk B.P."/>
            <person name="Mohamadi H."/>
            <person name="Chu J."/>
            <person name="Raymond A."/>
            <person name="Pleasance S."/>
            <person name="Coope R."/>
            <person name="Wildung M.R."/>
            <person name="Ritland C.E."/>
            <person name="Bousquet J."/>
            <person name="Jones S.J."/>
            <person name="Bohlmann J."/>
            <person name="Birol I."/>
        </authorList>
    </citation>
    <scope>NUCLEOTIDE SEQUENCE [LARGE SCALE GENOMIC DNA]</scope>
    <source>
        <tissue evidence="1">Flushing bud</tissue>
    </source>
</reference>
<accession>A0A101LXV1</accession>
<sequence>MNYLWRSHEIPSFNYLSLRSRKRSGSTNYNESSPPSHLDLSRCFSLSAGYVICWFS</sequence>
<evidence type="ECO:0000313" key="1">
    <source>
        <dbReference type="EMBL" id="KUM47325.1"/>
    </source>
</evidence>
<comment type="caution">
    <text evidence="1">The sequence shown here is derived from an EMBL/GenBank/DDBJ whole genome shotgun (WGS) entry which is preliminary data.</text>
</comment>
<protein>
    <submittedName>
        <fullName evidence="1">Uncharacterized protein</fullName>
    </submittedName>
</protein>
<organism evidence="1">
    <name type="scientific">Picea glauca</name>
    <name type="common">White spruce</name>
    <name type="synonym">Pinus glauca</name>
    <dbReference type="NCBI Taxonomy" id="3330"/>
    <lineage>
        <taxon>Eukaryota</taxon>
        <taxon>Viridiplantae</taxon>
        <taxon>Streptophyta</taxon>
        <taxon>Embryophyta</taxon>
        <taxon>Tracheophyta</taxon>
        <taxon>Spermatophyta</taxon>
        <taxon>Pinopsida</taxon>
        <taxon>Pinidae</taxon>
        <taxon>Conifers I</taxon>
        <taxon>Pinales</taxon>
        <taxon>Pinaceae</taxon>
        <taxon>Picea</taxon>
    </lineage>
</organism>